<feature type="domain" description="DUF6299" evidence="2">
    <location>
        <begin position="24"/>
        <end position="136"/>
    </location>
</feature>
<evidence type="ECO:0000259" key="2">
    <source>
        <dbReference type="Pfam" id="PF19816"/>
    </source>
</evidence>
<keyword evidence="1" id="KW-0732">Signal</keyword>
<reference evidence="3 4" key="1">
    <citation type="submission" date="2018-05" db="EMBL/GenBank/DDBJ databases">
        <title>Streptomyces venezuelae.</title>
        <authorList>
            <person name="Kim W."/>
            <person name="Lee N."/>
            <person name="Cho B.-K."/>
        </authorList>
    </citation>
    <scope>NUCLEOTIDE SEQUENCE [LARGE SCALE GENOMIC DNA]</scope>
    <source>
        <strain evidence="3 4">ATCC 21782</strain>
    </source>
</reference>
<dbReference type="AlphaFoldDB" id="A0A5P2D5Z0"/>
<organism evidence="3 4">
    <name type="scientific">Streptomyces venezuelae</name>
    <dbReference type="NCBI Taxonomy" id="54571"/>
    <lineage>
        <taxon>Bacteria</taxon>
        <taxon>Bacillati</taxon>
        <taxon>Actinomycetota</taxon>
        <taxon>Actinomycetes</taxon>
        <taxon>Kitasatosporales</taxon>
        <taxon>Streptomycetaceae</taxon>
        <taxon>Streptomyces</taxon>
    </lineage>
</organism>
<accession>A0A5P2D5Z0</accession>
<evidence type="ECO:0000313" key="4">
    <source>
        <dbReference type="Proteomes" id="UP000325211"/>
    </source>
</evidence>
<dbReference type="Pfam" id="PF19816">
    <property type="entry name" value="DUF6299"/>
    <property type="match status" value="1"/>
</dbReference>
<gene>
    <name evidence="3" type="ORF">DEJ50_13500</name>
</gene>
<feature type="chain" id="PRO_5038830618" description="DUF6299 domain-containing protein" evidence="1">
    <location>
        <begin position="20"/>
        <end position="138"/>
    </location>
</feature>
<sequence>MAAVSVLAAATAFAAPASAGAFGNDISVQPYGHISKDGNVTLFGTYRCTAPSLSGAVQISATLVQDGTRLGFGGGEAICDGEQRKWSATGSLRMTPDVHPGGAGAEVRLQSVRPSGGLIPHVSYVAEDRRDIELVERH</sequence>
<evidence type="ECO:0000313" key="3">
    <source>
        <dbReference type="EMBL" id="QES48691.1"/>
    </source>
</evidence>
<feature type="signal peptide" evidence="1">
    <location>
        <begin position="1"/>
        <end position="19"/>
    </location>
</feature>
<evidence type="ECO:0000256" key="1">
    <source>
        <dbReference type="SAM" id="SignalP"/>
    </source>
</evidence>
<dbReference type="InterPro" id="IPR046266">
    <property type="entry name" value="DUF6299"/>
</dbReference>
<protein>
    <recommendedName>
        <fullName evidence="2">DUF6299 domain-containing protein</fullName>
    </recommendedName>
</protein>
<dbReference type="Proteomes" id="UP000325211">
    <property type="component" value="Chromosome"/>
</dbReference>
<dbReference type="EMBL" id="CP029190">
    <property type="protein sequence ID" value="QES48691.1"/>
    <property type="molecule type" value="Genomic_DNA"/>
</dbReference>
<proteinExistence type="predicted"/>
<name>A0A5P2D5Z0_STRVZ</name>